<sequence>MLDRAEVRWTSPVNVESNATQAPIRKAYLAVSSTRPLRVAIVGAGPAGIYAADILSKTDLDVSIDLFERLPAPFGLVRYGVAPDHPRIKQIILALHKVLSKGDVRLLANVDYGVDLKLEDLRQFYDAVIFSTGAIKDAELPIPGIDLDGSYGAADFVSWYDGHPDVPRTWPLEAKEVAVLGAGNVALDVARILAKHADDLLPTEIPANVYDGLKASPVTDVHVFARRGPAQVKFSPLELRELGHVPDVDIVVYPEDFDFDEGSMAAIESSNQTKQVVKTLTDWTLVDPSTQKASRRIHLHFLHKPDAILGEDGKVTGLRTERTALQGDGTVTGTGEFHEWSVQAVYRAVGYFGSPLPEIPFDDYKGVISNREGRVVDLDGEHLPGVYTTGWIKRGPVGLIGHTKSDASETVRHLVEDVTGVGDGGDVSTGDLDGGRTAPQGDPQAVLEFLSDRGVDVVEWRHFEVLDAHEKALGEPHGRERIKVVPRDEMIAIAKARG</sequence>
<evidence type="ECO:0000256" key="6">
    <source>
        <dbReference type="ARBA" id="ARBA00022857"/>
    </source>
</evidence>
<dbReference type="InterPro" id="IPR055275">
    <property type="entry name" value="Ferredox_Rdtase"/>
</dbReference>
<feature type="binding site" evidence="10">
    <location>
        <position position="238"/>
    </location>
    <ligand>
        <name>NADP(+)</name>
        <dbReference type="ChEBI" id="CHEBI:58349"/>
    </ligand>
</feature>
<keyword evidence="5 9" id="KW-0274">FAD</keyword>
<evidence type="ECO:0000256" key="5">
    <source>
        <dbReference type="ARBA" id="ARBA00022827"/>
    </source>
</evidence>
<dbReference type="PANTHER" id="PTHR48467:SF1">
    <property type="entry name" value="GLUTAMATE SYNTHASE 1 [NADH], CHLOROPLASTIC-LIKE"/>
    <property type="match status" value="1"/>
</dbReference>
<dbReference type="AlphaFoldDB" id="F6FVC5"/>
<dbReference type="STRING" id="743718.Isova_0611"/>
<proteinExistence type="inferred from homology"/>
<dbReference type="InterPro" id="IPR021163">
    <property type="entry name" value="Ferredox_Rdtase_adrenod"/>
</dbReference>
<name>F6FVC5_ISOV2</name>
<keyword evidence="4" id="KW-0285">Flavoprotein</keyword>
<evidence type="ECO:0000256" key="4">
    <source>
        <dbReference type="ARBA" id="ARBA00022630"/>
    </source>
</evidence>
<evidence type="ECO:0000256" key="1">
    <source>
        <dbReference type="ARBA" id="ARBA00001974"/>
    </source>
</evidence>
<dbReference type="KEGG" id="iva:Isova_0611"/>
<feature type="region of interest" description="Disordered" evidence="11">
    <location>
        <begin position="420"/>
        <end position="442"/>
    </location>
</feature>
<dbReference type="EC" id="1.18.1.2" evidence="3"/>
<evidence type="ECO:0000256" key="2">
    <source>
        <dbReference type="ARBA" id="ARBA00008312"/>
    </source>
</evidence>
<evidence type="ECO:0000256" key="8">
    <source>
        <dbReference type="ARBA" id="ARBA00047776"/>
    </source>
</evidence>
<comment type="catalytic activity">
    <reaction evidence="8">
        <text>2 reduced [2Fe-2S]-[ferredoxin] + NADP(+) + H(+) = 2 oxidized [2Fe-2S]-[ferredoxin] + NADPH</text>
        <dbReference type="Rhea" id="RHEA:20125"/>
        <dbReference type="Rhea" id="RHEA-COMP:10000"/>
        <dbReference type="Rhea" id="RHEA-COMP:10001"/>
        <dbReference type="ChEBI" id="CHEBI:15378"/>
        <dbReference type="ChEBI" id="CHEBI:33737"/>
        <dbReference type="ChEBI" id="CHEBI:33738"/>
        <dbReference type="ChEBI" id="CHEBI:57783"/>
        <dbReference type="ChEBI" id="CHEBI:58349"/>
        <dbReference type="EC" id="1.18.1.2"/>
    </reaction>
</comment>
<evidence type="ECO:0000256" key="3">
    <source>
        <dbReference type="ARBA" id="ARBA00013223"/>
    </source>
</evidence>
<dbReference type="PRINTS" id="PR00419">
    <property type="entry name" value="ADXRDTASE"/>
</dbReference>
<evidence type="ECO:0000256" key="11">
    <source>
        <dbReference type="SAM" id="MobiDB-lite"/>
    </source>
</evidence>
<comment type="similarity">
    <text evidence="2">Belongs to the ferredoxin--NADP reductase type 1 family.</text>
</comment>
<dbReference type="Gene3D" id="3.40.50.720">
    <property type="entry name" value="NAD(P)-binding Rossmann-like Domain"/>
    <property type="match status" value="1"/>
</dbReference>
<organism evidence="14">
    <name type="scientific">Isoptericola variabilis (strain 225)</name>
    <dbReference type="NCBI Taxonomy" id="743718"/>
    <lineage>
        <taxon>Bacteria</taxon>
        <taxon>Bacillati</taxon>
        <taxon>Actinomycetota</taxon>
        <taxon>Actinomycetes</taxon>
        <taxon>Micrococcales</taxon>
        <taxon>Promicromonosporaceae</taxon>
        <taxon>Isoptericola</taxon>
    </lineage>
</organism>
<dbReference type="EMBL" id="CP002810">
    <property type="protein sequence ID" value="AEG43398.1"/>
    <property type="molecule type" value="Genomic_DNA"/>
</dbReference>
<feature type="binding site" evidence="9">
    <location>
        <position position="68"/>
    </location>
    <ligand>
        <name>FAD</name>
        <dbReference type="ChEBI" id="CHEBI:57692"/>
    </ligand>
</feature>
<dbReference type="PIRSF" id="PIRSF000362">
    <property type="entry name" value="FNR"/>
    <property type="match status" value="1"/>
</dbReference>
<protein>
    <recommendedName>
        <fullName evidence="3">ferredoxin--NADP(+) reductase</fullName>
        <ecNumber evidence="3">1.18.1.2</ecNumber>
    </recommendedName>
</protein>
<dbReference type="SUPFAM" id="SSF51971">
    <property type="entry name" value="Nucleotide-binding domain"/>
    <property type="match status" value="2"/>
</dbReference>
<feature type="binding site" evidence="9">
    <location>
        <position position="391"/>
    </location>
    <ligand>
        <name>FAD</name>
        <dbReference type="ChEBI" id="CHEBI:57692"/>
    </ligand>
</feature>
<dbReference type="GO" id="GO:0004324">
    <property type="term" value="F:ferredoxin-NADP+ reductase activity"/>
    <property type="evidence" value="ECO:0007669"/>
    <property type="project" value="UniProtKB-EC"/>
</dbReference>
<accession>F6FVC5</accession>
<keyword evidence="6 10" id="KW-0521">NADP</keyword>
<feature type="binding site" evidence="9">
    <location>
        <position position="76"/>
    </location>
    <ligand>
        <name>FAD</name>
        <dbReference type="ChEBI" id="CHEBI:57692"/>
    </ligand>
</feature>
<dbReference type="Gene3D" id="3.50.50.60">
    <property type="entry name" value="FAD/NAD(P)-binding domain"/>
    <property type="match status" value="1"/>
</dbReference>
<dbReference type="Proteomes" id="UP000009236">
    <property type="component" value="Chromosome"/>
</dbReference>
<dbReference type="InterPro" id="IPR036188">
    <property type="entry name" value="FAD/NAD-bd_sf"/>
</dbReference>
<evidence type="ECO:0000256" key="7">
    <source>
        <dbReference type="ARBA" id="ARBA00023002"/>
    </source>
</evidence>
<dbReference type="PANTHER" id="PTHR48467">
    <property type="entry name" value="GLUTAMATE SYNTHASE 1 [NADH], CHLOROPLASTIC-LIKE"/>
    <property type="match status" value="1"/>
</dbReference>
<feature type="binding site" evidence="10">
    <location>
        <position position="398"/>
    </location>
    <ligand>
        <name>NADP(+)</name>
        <dbReference type="ChEBI" id="CHEBI:58349"/>
    </ligand>
</feature>
<feature type="binding site" evidence="10">
    <location>
        <begin position="226"/>
        <end position="227"/>
    </location>
    <ligand>
        <name>NADP(+)</name>
        <dbReference type="ChEBI" id="CHEBI:58349"/>
    </ligand>
</feature>
<keyword evidence="7 13" id="KW-0560">Oxidoreductase</keyword>
<dbReference type="eggNOG" id="COG0493">
    <property type="taxonomic scope" value="Bacteria"/>
</dbReference>
<reference evidence="13 14" key="1">
    <citation type="submission" date="2011-05" db="EMBL/GenBank/DDBJ databases">
        <title>Complete sequence of Isoptericola variabilis 225.</title>
        <authorList>
            <consortium name="US DOE Joint Genome Institute"/>
            <person name="Lucas S."/>
            <person name="Han J."/>
            <person name="Lapidus A."/>
            <person name="Cheng J.-F."/>
            <person name="Goodwin L."/>
            <person name="Pitluck S."/>
            <person name="Peters L."/>
            <person name="Mikhailova N."/>
            <person name="Zeytun A."/>
            <person name="Han C."/>
            <person name="Tapia R."/>
            <person name="Land M."/>
            <person name="Hauser L."/>
            <person name="Kyrpides N."/>
            <person name="Ivanova N."/>
            <person name="Pagani I."/>
            <person name="Siebers A."/>
            <person name="Allgaier M."/>
            <person name="Thelen M."/>
            <person name="Hugenholtz P."/>
            <person name="Gladden J."/>
            <person name="Woyke T."/>
        </authorList>
    </citation>
    <scope>NUCLEOTIDE SEQUENCE [LARGE SCALE GENOMIC DNA]</scope>
    <source>
        <strain evidence="14">225</strain>
    </source>
</reference>
<evidence type="ECO:0000313" key="13">
    <source>
        <dbReference type="EMBL" id="AEG43398.1"/>
    </source>
</evidence>
<evidence type="ECO:0000313" key="14">
    <source>
        <dbReference type="Proteomes" id="UP000009236"/>
    </source>
</evidence>
<feature type="binding site" evidence="9">
    <location>
        <begin position="398"/>
        <end position="400"/>
    </location>
    <ligand>
        <name>FAD</name>
        <dbReference type="ChEBI" id="CHEBI:57692"/>
    </ligand>
</feature>
<feature type="binding site" evidence="9">
    <location>
        <position position="47"/>
    </location>
    <ligand>
        <name>FAD</name>
        <dbReference type="ChEBI" id="CHEBI:57692"/>
    </ligand>
</feature>
<feature type="domain" description="FAD/NAD(P)-binding" evidence="12">
    <location>
        <begin position="38"/>
        <end position="198"/>
    </location>
</feature>
<dbReference type="Pfam" id="PF07992">
    <property type="entry name" value="Pyr_redox_2"/>
    <property type="match status" value="1"/>
</dbReference>
<keyword evidence="14" id="KW-1185">Reference proteome</keyword>
<evidence type="ECO:0000256" key="10">
    <source>
        <dbReference type="PIRSR" id="PIRSR000362-2"/>
    </source>
</evidence>
<evidence type="ECO:0000256" key="9">
    <source>
        <dbReference type="PIRSR" id="PIRSR000362-1"/>
    </source>
</evidence>
<gene>
    <name evidence="13" type="ordered locus">Isova_0611</name>
</gene>
<comment type="cofactor">
    <cofactor evidence="1 9">
        <name>FAD</name>
        <dbReference type="ChEBI" id="CHEBI:57692"/>
    </cofactor>
</comment>
<evidence type="ECO:0000259" key="12">
    <source>
        <dbReference type="Pfam" id="PF07992"/>
    </source>
</evidence>
<dbReference type="InterPro" id="IPR023753">
    <property type="entry name" value="FAD/NAD-binding_dom"/>
</dbReference>
<dbReference type="HOGENOM" id="CLU_024722_4_0_11"/>